<evidence type="ECO:0000256" key="4">
    <source>
        <dbReference type="ARBA" id="ARBA00023163"/>
    </source>
</evidence>
<proteinExistence type="predicted"/>
<keyword evidence="3" id="KW-0238">DNA-binding</keyword>
<feature type="region of interest" description="Disordered" evidence="6">
    <location>
        <begin position="1"/>
        <end position="27"/>
    </location>
</feature>
<feature type="compositionally biased region" description="Basic and acidic residues" evidence="6">
    <location>
        <begin position="391"/>
        <end position="405"/>
    </location>
</feature>
<accession>A0A7S3XUI7</accession>
<feature type="compositionally biased region" description="Polar residues" evidence="6">
    <location>
        <begin position="196"/>
        <end position="206"/>
    </location>
</feature>
<evidence type="ECO:0000256" key="5">
    <source>
        <dbReference type="ARBA" id="ARBA00023242"/>
    </source>
</evidence>
<dbReference type="GO" id="GO:0005634">
    <property type="term" value="C:nucleus"/>
    <property type="evidence" value="ECO:0007669"/>
    <property type="project" value="UniProtKB-SubCell"/>
</dbReference>
<protein>
    <recommendedName>
        <fullName evidence="7">MBD domain-containing protein</fullName>
    </recommendedName>
</protein>
<dbReference type="EMBL" id="HBIU01024582">
    <property type="protein sequence ID" value="CAE0632678.1"/>
    <property type="molecule type" value="Transcribed_RNA"/>
</dbReference>
<dbReference type="SMART" id="SM00391">
    <property type="entry name" value="MBD"/>
    <property type="match status" value="1"/>
</dbReference>
<dbReference type="Gene3D" id="3.30.890.10">
    <property type="entry name" value="Methyl-cpg-binding Protein 2, Chain A"/>
    <property type="match status" value="1"/>
</dbReference>
<dbReference type="Pfam" id="PF01429">
    <property type="entry name" value="MBD"/>
    <property type="match status" value="1"/>
</dbReference>
<evidence type="ECO:0000256" key="1">
    <source>
        <dbReference type="ARBA" id="ARBA00004123"/>
    </source>
</evidence>
<evidence type="ECO:0000313" key="8">
    <source>
        <dbReference type="EMBL" id="CAE0632678.1"/>
    </source>
</evidence>
<dbReference type="SUPFAM" id="SSF54171">
    <property type="entry name" value="DNA-binding domain"/>
    <property type="match status" value="1"/>
</dbReference>
<evidence type="ECO:0000256" key="3">
    <source>
        <dbReference type="ARBA" id="ARBA00023125"/>
    </source>
</evidence>
<evidence type="ECO:0000256" key="2">
    <source>
        <dbReference type="ARBA" id="ARBA00023015"/>
    </source>
</evidence>
<comment type="subcellular location">
    <subcellularLocation>
        <location evidence="1">Nucleus</location>
    </subcellularLocation>
</comment>
<feature type="region of interest" description="Disordered" evidence="6">
    <location>
        <begin position="98"/>
        <end position="119"/>
    </location>
</feature>
<name>A0A7S3XUI7_HETAK</name>
<feature type="region of interest" description="Disordered" evidence="6">
    <location>
        <begin position="132"/>
        <end position="223"/>
    </location>
</feature>
<dbReference type="GO" id="GO:0003677">
    <property type="term" value="F:DNA binding"/>
    <property type="evidence" value="ECO:0007669"/>
    <property type="project" value="UniProtKB-KW"/>
</dbReference>
<keyword evidence="2" id="KW-0805">Transcription regulation</keyword>
<feature type="region of interest" description="Disordered" evidence="6">
    <location>
        <begin position="390"/>
        <end position="411"/>
    </location>
</feature>
<dbReference type="PROSITE" id="PS50982">
    <property type="entry name" value="MBD"/>
    <property type="match status" value="1"/>
</dbReference>
<evidence type="ECO:0000256" key="6">
    <source>
        <dbReference type="SAM" id="MobiDB-lite"/>
    </source>
</evidence>
<dbReference type="InterPro" id="IPR001739">
    <property type="entry name" value="Methyl_CpG_DNA-bd"/>
</dbReference>
<sequence>MDVVVEKRSASNGGKGPGEMTSDKSGLASVAQDKFSCGENTSEQQESWTIAFLQKGGGAAAGARRRVGREELEALRLNYKEYRREKRMEQLEAARRALEEKGKLDESNILQGKRRRNNIDYHKLSMALFGDTQNDQIDDTADWDEKSPRGKRGKRSRRMDKSEDADDKTNTTNGKKRRGRPKKEETLSPEKKKKAANQSPGSSPHVPNQRHLSRNNPLPGWTKELSWRSQGAQAGKADVYYLPPKGKKLRSRPDLVRYFELHYGLLPPPKELMNVFDFKSSLCICKAKIWEADMVRCSLGAGGCNGLVHFKCVSAATSGSLGEVSNSQGASPTTGTMANEEGKASFTCLLCTKYETEIAPDLQQLLLGGERKMKKATGSFVTTTKSMVVSTKDEEANTDSKEKNPSTRFLI</sequence>
<reference evidence="8" key="1">
    <citation type="submission" date="2021-01" db="EMBL/GenBank/DDBJ databases">
        <authorList>
            <person name="Corre E."/>
            <person name="Pelletier E."/>
            <person name="Niang G."/>
            <person name="Scheremetjew M."/>
            <person name="Finn R."/>
            <person name="Kale V."/>
            <person name="Holt S."/>
            <person name="Cochrane G."/>
            <person name="Meng A."/>
            <person name="Brown T."/>
            <person name="Cohen L."/>
        </authorList>
    </citation>
    <scope>NUCLEOTIDE SEQUENCE</scope>
    <source>
        <strain evidence="8">CCMP3107</strain>
    </source>
</reference>
<gene>
    <name evidence="8" type="ORF">HAKA00212_LOCUS11388</name>
</gene>
<dbReference type="AlphaFoldDB" id="A0A7S3XUI7"/>
<dbReference type="InterPro" id="IPR016177">
    <property type="entry name" value="DNA-bd_dom_sf"/>
</dbReference>
<feature type="domain" description="MBD" evidence="7">
    <location>
        <begin position="207"/>
        <end position="283"/>
    </location>
</feature>
<keyword evidence="4" id="KW-0804">Transcription</keyword>
<dbReference type="PANTHER" id="PTHR12396">
    <property type="entry name" value="METHYL-CPG BINDING PROTEIN, MBD"/>
    <property type="match status" value="1"/>
</dbReference>
<feature type="compositionally biased region" description="Basic residues" evidence="6">
    <location>
        <begin position="149"/>
        <end position="158"/>
    </location>
</feature>
<keyword evidence="5" id="KW-0539">Nucleus</keyword>
<organism evidence="8">
    <name type="scientific">Heterosigma akashiwo</name>
    <name type="common">Chromophytic alga</name>
    <name type="synonym">Heterosigma carterae</name>
    <dbReference type="NCBI Taxonomy" id="2829"/>
    <lineage>
        <taxon>Eukaryota</taxon>
        <taxon>Sar</taxon>
        <taxon>Stramenopiles</taxon>
        <taxon>Ochrophyta</taxon>
        <taxon>Raphidophyceae</taxon>
        <taxon>Chattonellales</taxon>
        <taxon>Chattonellaceae</taxon>
        <taxon>Heterosigma</taxon>
    </lineage>
</organism>
<evidence type="ECO:0000259" key="7">
    <source>
        <dbReference type="PROSITE" id="PS50982"/>
    </source>
</evidence>